<dbReference type="SUPFAM" id="SSF53300">
    <property type="entry name" value="vWA-like"/>
    <property type="match status" value="1"/>
</dbReference>
<dbReference type="AlphaFoldDB" id="A0AA36CYT8"/>
<dbReference type="PANTHER" id="PTHR10338">
    <property type="entry name" value="INTER-ALPHA-TRYPSIN INHIBITOR HEAVY CHAIN FAMILY MEMBER"/>
    <property type="match status" value="1"/>
</dbReference>
<dbReference type="Pfam" id="PF01549">
    <property type="entry name" value="ShK"/>
    <property type="match status" value="2"/>
</dbReference>
<dbReference type="PROSITE" id="PS50234">
    <property type="entry name" value="VWFA"/>
    <property type="match status" value="1"/>
</dbReference>
<evidence type="ECO:0000313" key="6">
    <source>
        <dbReference type="EMBL" id="CAJ0576711.1"/>
    </source>
</evidence>
<organism evidence="6 7">
    <name type="scientific">Mesorhabditis spiculigera</name>
    <dbReference type="NCBI Taxonomy" id="96644"/>
    <lineage>
        <taxon>Eukaryota</taxon>
        <taxon>Metazoa</taxon>
        <taxon>Ecdysozoa</taxon>
        <taxon>Nematoda</taxon>
        <taxon>Chromadorea</taxon>
        <taxon>Rhabditida</taxon>
        <taxon>Rhabditina</taxon>
        <taxon>Rhabditomorpha</taxon>
        <taxon>Rhabditoidea</taxon>
        <taxon>Rhabditidae</taxon>
        <taxon>Mesorhabditinae</taxon>
        <taxon>Mesorhabditis</taxon>
    </lineage>
</organism>
<dbReference type="Gene3D" id="1.10.10.1940">
    <property type="match status" value="2"/>
</dbReference>
<dbReference type="SMART" id="SM00254">
    <property type="entry name" value="ShKT"/>
    <property type="match status" value="2"/>
</dbReference>
<dbReference type="Gene3D" id="3.40.50.410">
    <property type="entry name" value="von Willebrand factor, type A domain"/>
    <property type="match status" value="1"/>
</dbReference>
<dbReference type="SMART" id="SM00609">
    <property type="entry name" value="VIT"/>
    <property type="match status" value="1"/>
</dbReference>
<evidence type="ECO:0000256" key="1">
    <source>
        <dbReference type="PROSITE-ProRule" id="PRU01005"/>
    </source>
</evidence>
<protein>
    <submittedName>
        <fullName evidence="6">Uncharacterized protein</fullName>
    </submittedName>
</protein>
<keyword evidence="2" id="KW-0732">Signal</keyword>
<accession>A0AA36CYT8</accession>
<sequence length="1010" mass="110399">MRIFLFLVMCIGFCYSEAAIKYLHVLSEIQSRFASTDIVSEIENLEGFSEVVKITAELPPNAFIRSFYLDRDGNITYGVIKAKELADQEFIDAKQQSKVAARLRQSNSKIFELEVNLPPRAHIAFNLTYQEVLHKSSYVYKHAVYVNASLPIKDLQINVLIADRHNFSTIHVPQFAPGINELPNSELLARPVDSRVILQAAGDTSGNLAYISYEAADVVDDGELVILYNTTAPAGQNEITVVDGFFLQQYTPSDDVQNGNKTVLFVLDKSGSMNGRKIEQLKTAMAQILRELQPQDRFNIILFDRSTKAWKPEPVIVTRESVDEAIEYINAVEAHGGTNIADALLKAVTMLDEAEKQQKSFLATIVFLTDGQPTVGLKHTDEILETLPENDYPIESIAFGVNASYSLLKQISGQHQGFAKRIFENAESDVQIAGFYNEMAYPIAKDVTIKYLDSQVDIGSVVSADESKMLFQGQELTSIGKLQPEAVVGSTNTINTTIEASLDEGPKTIDFNAPPVTHCVEESLLLQVDIQNVKEIKICGKTNTIGNFIERMWAQQTILKYERILETSAVTPEEKENVAERIKQLAMKYGMVTSQTSMVVVLENEKRALRQTDSEAEGEEEEHHHTAGHSTLIYALLTIKKNGMPLTTHTLMIGFCSEDEFGEPIVKLQRAELGEEFRIPYDARKIDYPAECSAEVFIFVGETWSRQINRIRARRFGAEIVAQMPPLSDPIPGILASNGTLVLEGRGDERELFKMVRENPTRRHILLLIAEVVPERTLQYLDALRPGLIELIVVSATACALLSASKDPTRTRTTSTPNTSANPATCPTGEFCYNDGTSDNCYAAAKCPTLNATAGFTKSATPAVTTTDPATCTAPETCYNDGTTDACYTAATTTMATTAGSTVATGSTAATGSTTASGNYSGTCVDSNTNCATWVKNGFCTSTAYTTEQKGSYCAKSCNLQPACAGGGGGVVTGCVDSSANCPTWARNGFCTSSFYASQLSTCKKTCNIC</sequence>
<reference evidence="6" key="1">
    <citation type="submission" date="2023-06" db="EMBL/GenBank/DDBJ databases">
        <authorList>
            <person name="Delattre M."/>
        </authorList>
    </citation>
    <scope>NUCLEOTIDE SEQUENCE</scope>
    <source>
        <strain evidence="6">AF72</strain>
    </source>
</reference>
<proteinExistence type="predicted"/>
<dbReference type="Pfam" id="PF08487">
    <property type="entry name" value="VIT"/>
    <property type="match status" value="1"/>
</dbReference>
<evidence type="ECO:0000256" key="2">
    <source>
        <dbReference type="SAM" id="SignalP"/>
    </source>
</evidence>
<feature type="chain" id="PRO_5041338369" evidence="2">
    <location>
        <begin position="19"/>
        <end position="1010"/>
    </location>
</feature>
<name>A0AA36CYT8_9BILA</name>
<feature type="domain" description="ShKT" evidence="5">
    <location>
        <begin position="975"/>
        <end position="1010"/>
    </location>
</feature>
<dbReference type="PANTHER" id="PTHR10338:SF108">
    <property type="entry name" value="INTER-ALPHA-TRYPSIN INHIBITOR HEAVY CHAIN H4-LIKE PROTEIN"/>
    <property type="match status" value="1"/>
</dbReference>
<dbReference type="Proteomes" id="UP001177023">
    <property type="component" value="Unassembled WGS sequence"/>
</dbReference>
<dbReference type="SMART" id="SM00327">
    <property type="entry name" value="VWA"/>
    <property type="match status" value="1"/>
</dbReference>
<feature type="domain" description="VWFA" evidence="3">
    <location>
        <begin position="262"/>
        <end position="439"/>
    </location>
</feature>
<evidence type="ECO:0000259" key="5">
    <source>
        <dbReference type="PROSITE" id="PS51670"/>
    </source>
</evidence>
<dbReference type="InterPro" id="IPR050934">
    <property type="entry name" value="ITIH"/>
</dbReference>
<dbReference type="EMBL" id="CATQJA010002645">
    <property type="protein sequence ID" value="CAJ0576711.1"/>
    <property type="molecule type" value="Genomic_DNA"/>
</dbReference>
<evidence type="ECO:0000313" key="7">
    <source>
        <dbReference type="Proteomes" id="UP001177023"/>
    </source>
</evidence>
<dbReference type="InterPro" id="IPR002035">
    <property type="entry name" value="VWF_A"/>
</dbReference>
<comment type="caution">
    <text evidence="6">The sequence shown here is derived from an EMBL/GenBank/DDBJ whole genome shotgun (WGS) entry which is preliminary data.</text>
</comment>
<evidence type="ECO:0000259" key="3">
    <source>
        <dbReference type="PROSITE" id="PS50234"/>
    </source>
</evidence>
<dbReference type="Pfam" id="PF13768">
    <property type="entry name" value="VWA_3"/>
    <property type="match status" value="1"/>
</dbReference>
<keyword evidence="7" id="KW-1185">Reference proteome</keyword>
<feature type="domain" description="VIT" evidence="4">
    <location>
        <begin position="4"/>
        <end position="131"/>
    </location>
</feature>
<dbReference type="InterPro" id="IPR036465">
    <property type="entry name" value="vWFA_dom_sf"/>
</dbReference>
<feature type="domain" description="ShKT" evidence="5">
    <location>
        <begin position="924"/>
        <end position="964"/>
    </location>
</feature>
<dbReference type="PROSITE" id="PS51468">
    <property type="entry name" value="VIT"/>
    <property type="match status" value="1"/>
</dbReference>
<gene>
    <name evidence="6" type="ORF">MSPICULIGERA_LOCUS14998</name>
</gene>
<dbReference type="InterPro" id="IPR003582">
    <property type="entry name" value="ShKT_dom"/>
</dbReference>
<comment type="caution">
    <text evidence="1">Lacks conserved residue(s) required for the propagation of feature annotation.</text>
</comment>
<dbReference type="InterPro" id="IPR013694">
    <property type="entry name" value="VIT"/>
</dbReference>
<dbReference type="PROSITE" id="PS51670">
    <property type="entry name" value="SHKT"/>
    <property type="match status" value="2"/>
</dbReference>
<feature type="non-terminal residue" evidence="6">
    <location>
        <position position="1"/>
    </location>
</feature>
<evidence type="ECO:0000259" key="4">
    <source>
        <dbReference type="PROSITE" id="PS51468"/>
    </source>
</evidence>
<feature type="signal peptide" evidence="2">
    <location>
        <begin position="1"/>
        <end position="18"/>
    </location>
</feature>